<dbReference type="Gramene" id="TraesLDM1B03G00399680.1">
    <property type="protein sequence ID" value="TraesLDM1B03G00399680.1"/>
    <property type="gene ID" value="TraesLDM1B03G00399680"/>
</dbReference>
<dbReference type="EnsemblPlants" id="TraesCS1B02G469000.1">
    <property type="protein sequence ID" value="TraesCS1B02G469000.1"/>
    <property type="gene ID" value="TraesCS1B02G469000"/>
</dbReference>
<evidence type="ECO:0008006" key="4">
    <source>
        <dbReference type="Google" id="ProtNLM"/>
    </source>
</evidence>
<dbReference type="Gramene" id="TraesJAG1B03G00399340.1">
    <property type="protein sequence ID" value="TraesJAG1B03G00399340.1"/>
    <property type="gene ID" value="TraesJAG1B03G00399340"/>
</dbReference>
<keyword evidence="3" id="KW-1185">Reference proteome</keyword>
<evidence type="ECO:0000256" key="1">
    <source>
        <dbReference type="SAM" id="SignalP"/>
    </source>
</evidence>
<dbReference type="Gramene" id="TraesLAC1B03G00401540.1">
    <property type="protein sequence ID" value="TraesLAC1B03G00401540.1"/>
    <property type="gene ID" value="TraesLAC1B03G00401540"/>
</dbReference>
<accession>A0A3B5Z5J8</accession>
<dbReference type="Gramene" id="TraesSTA1B03G00401430.1">
    <property type="protein sequence ID" value="TraesSTA1B03G00401430.1"/>
    <property type="gene ID" value="TraesSTA1B03G00401430"/>
</dbReference>
<dbReference type="AlphaFoldDB" id="A0A3B5Z5J8"/>
<dbReference type="Gramene" id="TraesRN1B0101276100.1">
    <property type="protein sequence ID" value="TraesRN1B0101276100.1"/>
    <property type="gene ID" value="TraesRN1B0101276100"/>
</dbReference>
<sequence>MDKYTIRILALALLSLHLVCSTTVVQCRIMSDMDIEKISLPHGLCAHVGRVYCSVKGYCDCCLVDDLCYPTMDECERKCKKSLSSEDILRAMTSPPYLPAP</sequence>
<reference evidence="2" key="2">
    <citation type="submission" date="2018-10" db="UniProtKB">
        <authorList>
            <consortium name="EnsemblPlants"/>
        </authorList>
    </citation>
    <scope>IDENTIFICATION</scope>
</reference>
<protein>
    <recommendedName>
        <fullName evidence="4">Embryo surrounding factor 1 brassicaceae domain-containing protein</fullName>
    </recommendedName>
</protein>
<dbReference type="Gramene" id="TraesCS1B03G1251700.1">
    <property type="protein sequence ID" value="TraesCS1B03G1251700.1.CDS"/>
    <property type="gene ID" value="TraesCS1B03G1251700"/>
</dbReference>
<dbReference type="Gramene" id="TraesCS1B02G469000.1">
    <property type="protein sequence ID" value="TraesCS1B02G469000.1"/>
    <property type="gene ID" value="TraesCS1B02G469000"/>
</dbReference>
<dbReference type="Proteomes" id="UP000019116">
    <property type="component" value="Chromosome 1B"/>
</dbReference>
<organism evidence="2">
    <name type="scientific">Triticum aestivum</name>
    <name type="common">Wheat</name>
    <dbReference type="NCBI Taxonomy" id="4565"/>
    <lineage>
        <taxon>Eukaryota</taxon>
        <taxon>Viridiplantae</taxon>
        <taxon>Streptophyta</taxon>
        <taxon>Embryophyta</taxon>
        <taxon>Tracheophyta</taxon>
        <taxon>Spermatophyta</taxon>
        <taxon>Magnoliopsida</taxon>
        <taxon>Liliopsida</taxon>
        <taxon>Poales</taxon>
        <taxon>Poaceae</taxon>
        <taxon>BOP clade</taxon>
        <taxon>Pooideae</taxon>
        <taxon>Triticodae</taxon>
        <taxon>Triticeae</taxon>
        <taxon>Triticinae</taxon>
        <taxon>Triticum</taxon>
    </lineage>
</organism>
<dbReference type="Gramene" id="TraesROB_scaffold_003516_01G000600.1">
    <property type="protein sequence ID" value="TraesROB_scaffold_003516_01G000600.1"/>
    <property type="gene ID" value="TraesROB_scaffold_003516_01G000600"/>
</dbReference>
<feature type="signal peptide" evidence="1">
    <location>
        <begin position="1"/>
        <end position="21"/>
    </location>
</feature>
<dbReference type="Gramene" id="TraesCLE_scaffold_021744_01G000300.1">
    <property type="protein sequence ID" value="TraesCLE_scaffold_021744_01G000300.1"/>
    <property type="gene ID" value="TraesCLE_scaffold_021744_01G000300"/>
</dbReference>
<name>A0A3B5Z5J8_WHEAT</name>
<feature type="chain" id="PRO_5017356707" description="Embryo surrounding factor 1 brassicaceae domain-containing protein" evidence="1">
    <location>
        <begin position="22"/>
        <end position="101"/>
    </location>
</feature>
<proteinExistence type="predicted"/>
<reference evidence="2" key="1">
    <citation type="submission" date="2018-08" db="EMBL/GenBank/DDBJ databases">
        <authorList>
            <person name="Rossello M."/>
        </authorList>
    </citation>
    <scope>NUCLEOTIDE SEQUENCE [LARGE SCALE GENOMIC DNA]</scope>
    <source>
        <strain evidence="2">cv. Chinese Spring</strain>
    </source>
</reference>
<evidence type="ECO:0000313" key="2">
    <source>
        <dbReference type="EnsemblPlants" id="TraesCS1B02G469000.1"/>
    </source>
</evidence>
<keyword evidence="1" id="KW-0732">Signal</keyword>
<evidence type="ECO:0000313" key="3">
    <source>
        <dbReference type="Proteomes" id="UP000019116"/>
    </source>
</evidence>
<dbReference type="Gramene" id="TraesJUL1B03G00400220.1">
    <property type="protein sequence ID" value="TraesJUL1B03G00400220.1"/>
    <property type="gene ID" value="TraesJUL1B03G00400220"/>
</dbReference>